<proteinExistence type="predicted"/>
<dbReference type="AlphaFoldDB" id="A0A9Q3UWR8"/>
<organism evidence="2 4">
    <name type="scientific">Chryseobacterium muglaense</name>
    <dbReference type="NCBI Taxonomy" id="2893752"/>
    <lineage>
        <taxon>Bacteria</taxon>
        <taxon>Pseudomonadati</taxon>
        <taxon>Bacteroidota</taxon>
        <taxon>Flavobacteriia</taxon>
        <taxon>Flavobacteriales</taxon>
        <taxon>Weeksellaceae</taxon>
        <taxon>Chryseobacterium group</taxon>
        <taxon>Chryseobacterium</taxon>
    </lineage>
</organism>
<evidence type="ECO:0000313" key="4">
    <source>
        <dbReference type="Proteomes" id="UP001107960"/>
    </source>
</evidence>
<dbReference type="Proteomes" id="UP000603715">
    <property type="component" value="Unassembled WGS sequence"/>
</dbReference>
<comment type="caution">
    <text evidence="2">The sequence shown here is derived from an EMBL/GenBank/DDBJ whole genome shotgun (WGS) entry which is preliminary data.</text>
</comment>
<reference evidence="1" key="3">
    <citation type="submission" date="2024-05" db="EMBL/GenBank/DDBJ databases">
        <title>Description of novel Chryseobacterium sp. strain C-2.</title>
        <authorList>
            <person name="Saticioglu I.B."/>
        </authorList>
    </citation>
    <scope>NUCLEOTIDE SEQUENCE</scope>
    <source>
        <strain evidence="1">C-2</strain>
    </source>
</reference>
<dbReference type="EMBL" id="JAJJML010000001">
    <property type="protein sequence ID" value="MCC9036529.1"/>
    <property type="molecule type" value="Genomic_DNA"/>
</dbReference>
<protein>
    <submittedName>
        <fullName evidence="2">Uncharacterized protein</fullName>
    </submittedName>
</protein>
<dbReference type="EMBL" id="JACXXP010000051">
    <property type="protein sequence ID" value="MBD3907079.1"/>
    <property type="molecule type" value="Genomic_DNA"/>
</dbReference>
<reference evidence="2" key="1">
    <citation type="submission" date="2021-11" db="EMBL/GenBank/DDBJ databases">
        <title>Description of novel Chryseobacterium species.</title>
        <authorList>
            <person name="Saticioglu I.B."/>
            <person name="Ay H."/>
            <person name="Altun S."/>
            <person name="Duman M."/>
        </authorList>
    </citation>
    <scope>NUCLEOTIDE SEQUENCE</scope>
    <source>
        <strain evidence="2">C-39</strain>
    </source>
</reference>
<keyword evidence="3" id="KW-1185">Reference proteome</keyword>
<dbReference type="RefSeq" id="WP_191181439.1">
    <property type="nucleotide sequence ID" value="NZ_JACXXP010000051.1"/>
</dbReference>
<gene>
    <name evidence="1" type="ORF">IEW27_21120</name>
    <name evidence="2" type="ORF">LNP80_20185</name>
</gene>
<evidence type="ECO:0000313" key="3">
    <source>
        <dbReference type="Proteomes" id="UP000603715"/>
    </source>
</evidence>
<evidence type="ECO:0000313" key="2">
    <source>
        <dbReference type="EMBL" id="MCC9036529.1"/>
    </source>
</evidence>
<accession>A0A9Q3UWR8</accession>
<reference evidence="3" key="2">
    <citation type="submission" date="2023-07" db="EMBL/GenBank/DDBJ databases">
        <title>Description of novel Chryseobacterium sp. strain C-2.</title>
        <authorList>
            <person name="Saticioglu I.B."/>
        </authorList>
    </citation>
    <scope>NUCLEOTIDE SEQUENCE [LARGE SCALE GENOMIC DNA]</scope>
    <source>
        <strain evidence="3">C-2</strain>
    </source>
</reference>
<dbReference type="Proteomes" id="UP001107960">
    <property type="component" value="Unassembled WGS sequence"/>
</dbReference>
<name>A0A9Q3UWR8_9FLAO</name>
<evidence type="ECO:0000313" key="1">
    <source>
        <dbReference type="EMBL" id="MBD3907079.1"/>
    </source>
</evidence>
<sequence>MKIKNLLSLIFLMIQVIIYSQSLDIKILSTKIYPKKNIKIKIKISNNSDKVFKYNKKIDIDDINKNNNDSINFFAFYDKGQWINIPKIQYGKYHIQKNTNIKILPHSNKTFTINLKNDLTIERYRGFLLNMNILEFKVLTYLLKLCFINNQNEFENYELSDKIDMSNWRS</sequence>